<evidence type="ECO:0000256" key="6">
    <source>
        <dbReference type="PROSITE-ProRule" id="PRU10010"/>
    </source>
</evidence>
<feature type="active site" evidence="5 6">
    <location>
        <position position="158"/>
    </location>
</feature>
<comment type="pathway">
    <text evidence="5">Amino-acid biosynthesis; L-arginine biosynthesis; N(2)-acetyl-L-ornithine from L-glutamate: step 3/4.</text>
</comment>
<dbReference type="OrthoDB" id="9801289at2"/>
<organism evidence="8 9">
    <name type="scientific">Tengunoibacter tsumagoiensis</name>
    <dbReference type="NCBI Taxonomy" id="2014871"/>
    <lineage>
        <taxon>Bacteria</taxon>
        <taxon>Bacillati</taxon>
        <taxon>Chloroflexota</taxon>
        <taxon>Ktedonobacteria</taxon>
        <taxon>Ktedonobacterales</taxon>
        <taxon>Dictyobacteraceae</taxon>
        <taxon>Tengunoibacter</taxon>
    </lineage>
</organism>
<dbReference type="NCBIfam" id="TIGR01850">
    <property type="entry name" value="argC"/>
    <property type="match status" value="1"/>
</dbReference>
<keyword evidence="5" id="KW-0963">Cytoplasm</keyword>
<keyword evidence="4 5" id="KW-0560">Oxidoreductase</keyword>
<accession>A0A402A0V7</accession>
<dbReference type="GO" id="GO:0070401">
    <property type="term" value="F:NADP+ binding"/>
    <property type="evidence" value="ECO:0007669"/>
    <property type="project" value="InterPro"/>
</dbReference>
<evidence type="ECO:0000313" key="9">
    <source>
        <dbReference type="Proteomes" id="UP000287352"/>
    </source>
</evidence>
<dbReference type="HAMAP" id="MF_00150">
    <property type="entry name" value="ArgC_type1"/>
    <property type="match status" value="1"/>
</dbReference>
<dbReference type="CDD" id="cd17895">
    <property type="entry name" value="AGPR_1_N"/>
    <property type="match status" value="1"/>
</dbReference>
<dbReference type="InterPro" id="IPR050085">
    <property type="entry name" value="AGPR"/>
</dbReference>
<dbReference type="RefSeq" id="WP_126580310.1">
    <property type="nucleotide sequence ID" value="NZ_BIFR01000001.1"/>
</dbReference>
<dbReference type="Gene3D" id="3.30.360.10">
    <property type="entry name" value="Dihydrodipicolinate Reductase, domain 2"/>
    <property type="match status" value="1"/>
</dbReference>
<dbReference type="InterPro" id="IPR058924">
    <property type="entry name" value="AGPR_dimerisation_dom"/>
</dbReference>
<dbReference type="InterPro" id="IPR023013">
    <property type="entry name" value="AGPR_AS"/>
</dbReference>
<dbReference type="PANTHER" id="PTHR32338">
    <property type="entry name" value="N-ACETYL-GAMMA-GLUTAMYL-PHOSPHATE REDUCTASE, CHLOROPLASTIC-RELATED-RELATED"/>
    <property type="match status" value="1"/>
</dbReference>
<comment type="function">
    <text evidence="5">Catalyzes the NADPH-dependent reduction of N-acetyl-5-glutamyl phosphate to yield N-acetyl-L-glutamate 5-semialdehyde.</text>
</comment>
<feature type="domain" description="Semialdehyde dehydrogenase NAD-binding" evidence="7">
    <location>
        <begin position="3"/>
        <end position="150"/>
    </location>
</feature>
<dbReference type="PANTHER" id="PTHR32338:SF10">
    <property type="entry name" value="N-ACETYL-GAMMA-GLUTAMYL-PHOSPHATE REDUCTASE, CHLOROPLASTIC-RELATED"/>
    <property type="match status" value="1"/>
</dbReference>
<sequence>MTTVSIVNVTGYTGLELLRLLAQHPEFVVTSVTGRSAVGQRLLDVFPQVQTLSSPGAGPRPMPIDPALAITEEPAQTELAFVCLPHAAAAESVVRLLERGIKVVDLSADFRLHDAKVYEEWYAHTHPAPALLESSIYGLPERYREQIRTASLVANPGCNATTTILGLLPIYAAGLAEREVITDVKAALSGAGRGLKLASLYAEANEDVTAYSVTGHRHLPEVTQEVVLAAQAGGHALEQPLRMTFFTHLVPMTRGIFVTSYIELKTDAHLTTEDVQDLYRKYYADEPFVHVVKQPPHTRWTYGSNHCFIYPIIDQRTNRLIVMSCLDNMGKGASGQAIQNANLMYGLPETTGLFPLGVNP</sequence>
<dbReference type="Gene3D" id="3.40.50.720">
    <property type="entry name" value="NAD(P)-binding Rossmann-like Domain"/>
    <property type="match status" value="1"/>
</dbReference>
<gene>
    <name evidence="8" type="primary">argC_1</name>
    <name evidence="5" type="synonym">argC</name>
    <name evidence="8" type="ORF">KTT_25740</name>
</gene>
<evidence type="ECO:0000256" key="4">
    <source>
        <dbReference type="ARBA" id="ARBA00023002"/>
    </source>
</evidence>
<dbReference type="InterPro" id="IPR000534">
    <property type="entry name" value="Semialdehyde_DH_NAD-bd"/>
</dbReference>
<dbReference type="InterPro" id="IPR000706">
    <property type="entry name" value="AGPR_type-1"/>
</dbReference>
<dbReference type="GO" id="GO:0005737">
    <property type="term" value="C:cytoplasm"/>
    <property type="evidence" value="ECO:0007669"/>
    <property type="project" value="UniProtKB-SubCell"/>
</dbReference>
<dbReference type="EC" id="1.2.1.38" evidence="5"/>
<comment type="similarity">
    <text evidence="5">Belongs to the NAGSA dehydrogenase family. Type 1 subfamily.</text>
</comment>
<reference evidence="9" key="1">
    <citation type="submission" date="2018-12" db="EMBL/GenBank/DDBJ databases">
        <title>Tengunoibacter tsumagoiensis gen. nov., sp. nov., Dictyobacter kobayashii sp. nov., D. alpinus sp. nov., and D. joshuensis sp. nov. and description of Dictyobacteraceae fam. nov. within the order Ktedonobacterales isolated from Tengu-no-mugimeshi.</title>
        <authorList>
            <person name="Wang C.M."/>
            <person name="Zheng Y."/>
            <person name="Sakai Y."/>
            <person name="Toyoda A."/>
            <person name="Minakuchi Y."/>
            <person name="Abe K."/>
            <person name="Yokota A."/>
            <person name="Yabe S."/>
        </authorList>
    </citation>
    <scope>NUCLEOTIDE SEQUENCE [LARGE SCALE GENOMIC DNA]</scope>
    <source>
        <strain evidence="9">Uno3</strain>
    </source>
</reference>
<evidence type="ECO:0000256" key="3">
    <source>
        <dbReference type="ARBA" id="ARBA00022857"/>
    </source>
</evidence>
<evidence type="ECO:0000313" key="8">
    <source>
        <dbReference type="EMBL" id="GCE12715.1"/>
    </source>
</evidence>
<dbReference type="GO" id="GO:0003942">
    <property type="term" value="F:N-acetyl-gamma-glutamyl-phosphate reductase activity"/>
    <property type="evidence" value="ECO:0007669"/>
    <property type="project" value="UniProtKB-UniRule"/>
</dbReference>
<dbReference type="EMBL" id="BIFR01000001">
    <property type="protein sequence ID" value="GCE12715.1"/>
    <property type="molecule type" value="Genomic_DNA"/>
</dbReference>
<evidence type="ECO:0000259" key="7">
    <source>
        <dbReference type="SMART" id="SM00859"/>
    </source>
</evidence>
<dbReference type="InterPro" id="IPR036291">
    <property type="entry name" value="NAD(P)-bd_dom_sf"/>
</dbReference>
<keyword evidence="3 5" id="KW-0521">NADP</keyword>
<dbReference type="SUPFAM" id="SSF55347">
    <property type="entry name" value="Glyceraldehyde-3-phosphate dehydrogenase-like, C-terminal domain"/>
    <property type="match status" value="1"/>
</dbReference>
<keyword evidence="2 5" id="KW-0028">Amino-acid biosynthesis</keyword>
<evidence type="ECO:0000256" key="2">
    <source>
        <dbReference type="ARBA" id="ARBA00022605"/>
    </source>
</evidence>
<protein>
    <recommendedName>
        <fullName evidence="5">N-acetyl-gamma-glutamyl-phosphate reductase</fullName>
        <shortName evidence="5">AGPR</shortName>
        <ecNumber evidence="5">1.2.1.38</ecNumber>
    </recommendedName>
    <alternativeName>
        <fullName evidence="5">N-acetyl-glutamate semialdehyde dehydrogenase</fullName>
        <shortName evidence="5">NAGSA dehydrogenase</shortName>
    </alternativeName>
</protein>
<evidence type="ECO:0000256" key="5">
    <source>
        <dbReference type="HAMAP-Rule" id="MF_00150"/>
    </source>
</evidence>
<evidence type="ECO:0000256" key="1">
    <source>
        <dbReference type="ARBA" id="ARBA00022571"/>
    </source>
</evidence>
<dbReference type="GO" id="GO:0051287">
    <property type="term" value="F:NAD binding"/>
    <property type="evidence" value="ECO:0007669"/>
    <property type="project" value="InterPro"/>
</dbReference>
<keyword evidence="1 5" id="KW-0055">Arginine biosynthesis</keyword>
<dbReference type="Pfam" id="PF22698">
    <property type="entry name" value="Semialdhyde_dhC_1"/>
    <property type="match status" value="1"/>
</dbReference>
<dbReference type="SUPFAM" id="SSF51735">
    <property type="entry name" value="NAD(P)-binding Rossmann-fold domains"/>
    <property type="match status" value="1"/>
</dbReference>
<name>A0A402A0V7_9CHLR</name>
<dbReference type="UniPathway" id="UPA00068">
    <property type="reaction ID" value="UER00108"/>
</dbReference>
<dbReference type="PROSITE" id="PS01224">
    <property type="entry name" value="ARGC"/>
    <property type="match status" value="1"/>
</dbReference>
<comment type="catalytic activity">
    <reaction evidence="5">
        <text>N-acetyl-L-glutamate 5-semialdehyde + phosphate + NADP(+) = N-acetyl-L-glutamyl 5-phosphate + NADPH + H(+)</text>
        <dbReference type="Rhea" id="RHEA:21588"/>
        <dbReference type="ChEBI" id="CHEBI:15378"/>
        <dbReference type="ChEBI" id="CHEBI:29123"/>
        <dbReference type="ChEBI" id="CHEBI:43474"/>
        <dbReference type="ChEBI" id="CHEBI:57783"/>
        <dbReference type="ChEBI" id="CHEBI:57936"/>
        <dbReference type="ChEBI" id="CHEBI:58349"/>
        <dbReference type="EC" id="1.2.1.38"/>
    </reaction>
</comment>
<comment type="caution">
    <text evidence="8">The sequence shown here is derived from an EMBL/GenBank/DDBJ whole genome shotgun (WGS) entry which is preliminary data.</text>
</comment>
<dbReference type="AlphaFoldDB" id="A0A402A0V7"/>
<dbReference type="CDD" id="cd23934">
    <property type="entry name" value="AGPR_1_C"/>
    <property type="match status" value="1"/>
</dbReference>
<dbReference type="Pfam" id="PF01118">
    <property type="entry name" value="Semialdhyde_dh"/>
    <property type="match status" value="1"/>
</dbReference>
<dbReference type="SMART" id="SM00859">
    <property type="entry name" value="Semialdhyde_dh"/>
    <property type="match status" value="1"/>
</dbReference>
<comment type="subcellular location">
    <subcellularLocation>
        <location evidence="5">Cytoplasm</location>
    </subcellularLocation>
</comment>
<keyword evidence="9" id="KW-1185">Reference proteome</keyword>
<dbReference type="Proteomes" id="UP000287352">
    <property type="component" value="Unassembled WGS sequence"/>
</dbReference>
<dbReference type="GO" id="GO:0006526">
    <property type="term" value="P:L-arginine biosynthetic process"/>
    <property type="evidence" value="ECO:0007669"/>
    <property type="project" value="UniProtKB-UniRule"/>
</dbReference>
<proteinExistence type="inferred from homology"/>